<dbReference type="RefSeq" id="YP_010650372.1">
    <property type="nucleotide sequence ID" value="NC_070777.1"/>
</dbReference>
<protein>
    <submittedName>
        <fullName evidence="1">Uncharacterized protein</fullName>
    </submittedName>
</protein>
<sequence length="88" mass="10126">MMRYMFMDGPFKKSVIETEATLEELNSKPDIQIIFVAGPLYGLVSRSLICYDRKLIRAVPVFKDPIKLDISVRYVKEGGYNGASYNQW</sequence>
<organism evidence="1 2">
    <name type="scientific">Enterobacter phage vB_EhoM-IME523</name>
    <dbReference type="NCBI Taxonomy" id="2596709"/>
    <lineage>
        <taxon>Viruses</taxon>
        <taxon>Duplodnaviria</taxon>
        <taxon>Heunggongvirae</taxon>
        <taxon>Uroviricota</taxon>
        <taxon>Caudoviricetes</taxon>
        <taxon>Pantevenvirales</taxon>
        <taxon>Straboviridae</taxon>
        <taxon>Tevenvirinae</taxon>
        <taxon>Kanagawavirus</taxon>
        <taxon>Kanagawavirus eclm</taxon>
    </lineage>
</organism>
<dbReference type="EMBL" id="MN087708">
    <property type="protein sequence ID" value="QEA10600.1"/>
    <property type="molecule type" value="Genomic_DNA"/>
</dbReference>
<name>A0A7G3KES7_9CAUD</name>
<reference evidence="1 2" key="1">
    <citation type="submission" date="2019-06" db="EMBL/GenBank/DDBJ databases">
        <authorList>
            <person name="Lin W."/>
            <person name="Gao M."/>
            <person name="Li D."/>
        </authorList>
    </citation>
    <scope>NUCLEOTIDE SEQUENCE [LARGE SCALE GENOMIC DNA]</scope>
</reference>
<proteinExistence type="predicted"/>
<evidence type="ECO:0000313" key="1">
    <source>
        <dbReference type="EMBL" id="QEA10600.1"/>
    </source>
</evidence>
<keyword evidence="2" id="KW-1185">Reference proteome</keyword>
<accession>A0A7G3KES7</accession>
<evidence type="ECO:0000313" key="2">
    <source>
        <dbReference type="Proteomes" id="UP000516307"/>
    </source>
</evidence>
<dbReference type="GeneID" id="77925954"/>
<dbReference type="Proteomes" id="UP000516307">
    <property type="component" value="Segment"/>
</dbReference>
<dbReference type="KEGG" id="vg:77925954"/>